<dbReference type="InterPro" id="IPR033732">
    <property type="entry name" value="ATP_synth_F1_a_nt-bd_dom"/>
</dbReference>
<feature type="site" description="Required for activity" evidence="15">
    <location>
        <position position="362"/>
    </location>
</feature>
<dbReference type="CDD" id="cd01132">
    <property type="entry name" value="F1-ATPase_alpha_CD"/>
    <property type="match status" value="1"/>
</dbReference>
<dbReference type="Gene3D" id="3.40.50.300">
    <property type="entry name" value="P-loop containing nucleotide triphosphate hydrolases"/>
    <property type="match status" value="1"/>
</dbReference>
<dbReference type="PROSITE" id="PS00152">
    <property type="entry name" value="ATPASE_ALPHA_BETA"/>
    <property type="match status" value="1"/>
</dbReference>
<keyword evidence="10 15" id="KW-0406">Ion transport</keyword>
<evidence type="ECO:0000256" key="1">
    <source>
        <dbReference type="ARBA" id="ARBA00003784"/>
    </source>
</evidence>
<feature type="domain" description="ATPase F1/V1/A1 complex alpha/beta subunit nucleotide-binding" evidence="16">
    <location>
        <begin position="149"/>
        <end position="364"/>
    </location>
</feature>
<evidence type="ECO:0000256" key="2">
    <source>
        <dbReference type="ARBA" id="ARBA00004370"/>
    </source>
</evidence>
<accession>A0A317PV33</accession>
<dbReference type="InterPro" id="IPR000194">
    <property type="entry name" value="ATPase_F1/V1/A1_a/bsu_nucl-bd"/>
</dbReference>
<comment type="subunit">
    <text evidence="14">F-type ATPases have 2 components, CF(1) - the catalytic core - and CF(0) - the membrane proton channel. CF(1) has five subunits: alpha(3), beta(3), gamma(1), delta(1), epsilon(1). CF(0) has four main subunits: a(1), b(1), b'(1) and c(9-12).</text>
</comment>
<keyword evidence="11 15" id="KW-0472">Membrane</keyword>
<dbReference type="InterPro" id="IPR023366">
    <property type="entry name" value="ATP_synth_asu-like_sf"/>
</dbReference>
<dbReference type="GO" id="GO:0043531">
    <property type="term" value="F:ADP binding"/>
    <property type="evidence" value="ECO:0007669"/>
    <property type="project" value="TreeGrafter"/>
</dbReference>
<gene>
    <name evidence="15" type="primary">atpA</name>
    <name evidence="19" type="ORF">DFR52_1011244</name>
</gene>
<dbReference type="InterPro" id="IPR027417">
    <property type="entry name" value="P-loop_NTPase"/>
</dbReference>
<evidence type="ECO:0000256" key="13">
    <source>
        <dbReference type="ARBA" id="ARBA00023310"/>
    </source>
</evidence>
<evidence type="ECO:0000256" key="11">
    <source>
        <dbReference type="ARBA" id="ARBA00023136"/>
    </source>
</evidence>
<comment type="subcellular location">
    <subcellularLocation>
        <location evidence="15">Cell membrane</location>
        <topology evidence="15">Peripheral membrane protein</topology>
    </subcellularLocation>
    <subcellularLocation>
        <location evidence="2">Membrane</location>
    </subcellularLocation>
</comment>
<protein>
    <recommendedName>
        <fullName evidence="15">ATP synthase subunit alpha</fullName>
        <ecNumber evidence="15">7.1.2.2</ecNumber>
    </recommendedName>
    <alternativeName>
        <fullName evidence="15">ATP synthase F1 sector subunit alpha</fullName>
    </alternativeName>
    <alternativeName>
        <fullName evidence="15">F-ATPase subunit alpha</fullName>
    </alternativeName>
</protein>
<evidence type="ECO:0000256" key="8">
    <source>
        <dbReference type="ARBA" id="ARBA00022840"/>
    </source>
</evidence>
<dbReference type="GO" id="GO:0005524">
    <property type="term" value="F:ATP binding"/>
    <property type="evidence" value="ECO:0007669"/>
    <property type="project" value="UniProtKB-UniRule"/>
</dbReference>
<organism evidence="19 20">
    <name type="scientific">Hoeflea marina</name>
    <dbReference type="NCBI Taxonomy" id="274592"/>
    <lineage>
        <taxon>Bacteria</taxon>
        <taxon>Pseudomonadati</taxon>
        <taxon>Pseudomonadota</taxon>
        <taxon>Alphaproteobacteria</taxon>
        <taxon>Hyphomicrobiales</taxon>
        <taxon>Rhizobiaceae</taxon>
        <taxon>Hoeflea</taxon>
    </lineage>
</organism>
<dbReference type="Pfam" id="PF00006">
    <property type="entry name" value="ATP-synt_ab"/>
    <property type="match status" value="1"/>
</dbReference>
<dbReference type="CDD" id="cd18116">
    <property type="entry name" value="ATP-synt_F1_alpha_N"/>
    <property type="match status" value="1"/>
</dbReference>
<dbReference type="InterPro" id="IPR004100">
    <property type="entry name" value="ATPase_F1/V1/A1_a/bsu_N"/>
</dbReference>
<dbReference type="PANTHER" id="PTHR48082:SF2">
    <property type="entry name" value="ATP SYNTHASE SUBUNIT ALPHA, MITOCHONDRIAL"/>
    <property type="match status" value="1"/>
</dbReference>
<keyword evidence="7 15" id="KW-0375">Hydrogen ion transport</keyword>
<dbReference type="Proteomes" id="UP000246352">
    <property type="component" value="Unassembled WGS sequence"/>
</dbReference>
<evidence type="ECO:0000256" key="5">
    <source>
        <dbReference type="ARBA" id="ARBA00022519"/>
    </source>
</evidence>
<keyword evidence="9 15" id="KW-1278">Translocase</keyword>
<evidence type="ECO:0000256" key="7">
    <source>
        <dbReference type="ARBA" id="ARBA00022781"/>
    </source>
</evidence>
<dbReference type="Pfam" id="PF02874">
    <property type="entry name" value="ATP-synt_ab_N"/>
    <property type="match status" value="1"/>
</dbReference>
<dbReference type="NCBIfam" id="TIGR00962">
    <property type="entry name" value="atpA"/>
    <property type="match status" value="1"/>
</dbReference>
<dbReference type="InterPro" id="IPR020003">
    <property type="entry name" value="ATPase_a/bsu_AS"/>
</dbReference>
<evidence type="ECO:0000256" key="9">
    <source>
        <dbReference type="ARBA" id="ARBA00022967"/>
    </source>
</evidence>
<comment type="caution">
    <text evidence="15">Lacks conserved residue(s) required for the propagation of feature annotation.</text>
</comment>
<keyword evidence="6 15" id="KW-0547">Nucleotide-binding</keyword>
<evidence type="ECO:0000259" key="18">
    <source>
        <dbReference type="Pfam" id="PF02874"/>
    </source>
</evidence>
<keyword evidence="8 15" id="KW-0067">ATP-binding</keyword>
<feature type="domain" description="ATPase F1/V1/A1 complex alpha/beta subunit N-terminal" evidence="18">
    <location>
        <begin position="24"/>
        <end position="92"/>
    </location>
</feature>
<keyword evidence="13 15" id="KW-0066">ATP synthesis</keyword>
<sequence>MADDSTAWLDKARKQVGSSDLGPVSEQTGRVEEISDGVAMISGLRNVRLDELLRFEKGQFGFAQVLDADEIGCVLLDADTDIEAGDTVRGTGDVVRVPVGEALLGRVVDPLGRPLDGKGPVENSEMMPIERAAPSIIDRDLVTEPVQTGLLVVDALFALGRGQRELIIGDHSTGKTTLAVDAIISQKHSDIICIYIAVGQKTSSVRRAIDALQAGAAFDRCIVMVAGSASSPGLQWIAPYAGFTMAEYFRDKGQHVLVVIDDLSKHAATHREIALLTRQSPGREAYPGDVFYIHARLLERAAKMSKAHGGGSLTALPIAETDAGNLSAYIPTNLISITDGQIVLDSKLFHEGQKPAVDVGLSVSRVGGKTQAPILRDAAKSLRLDYAQFLEMEMFTRFGGMPDDRVRQQLTRGTRIRAILRQGQHVPMRLVDEVALVLAVQSGLLDTISPEAVAGFREKLPQALDTDAKPAVDAIAISATMDDAQKDMLMAAIKGLALSLAPPAKPAKAAP</sequence>
<evidence type="ECO:0000256" key="6">
    <source>
        <dbReference type="ARBA" id="ARBA00022741"/>
    </source>
</evidence>
<dbReference type="RefSeq" id="WP_110030970.1">
    <property type="nucleotide sequence ID" value="NZ_QGTR01000001.1"/>
</dbReference>
<dbReference type="NCBIfam" id="NF009884">
    <property type="entry name" value="PRK13343.1"/>
    <property type="match status" value="1"/>
</dbReference>
<keyword evidence="15" id="KW-1003">Cell membrane</keyword>
<dbReference type="SUPFAM" id="SSF50615">
    <property type="entry name" value="N-terminal domain of alpha and beta subunits of F1 ATP synthase"/>
    <property type="match status" value="1"/>
</dbReference>
<evidence type="ECO:0000256" key="12">
    <source>
        <dbReference type="ARBA" id="ARBA00023196"/>
    </source>
</evidence>
<comment type="caution">
    <text evidence="19">The sequence shown here is derived from an EMBL/GenBank/DDBJ whole genome shotgun (WGS) entry which is preliminary data.</text>
</comment>
<dbReference type="InterPro" id="IPR005294">
    <property type="entry name" value="ATP_synth_F1_asu"/>
</dbReference>
<evidence type="ECO:0000259" key="17">
    <source>
        <dbReference type="Pfam" id="PF00306"/>
    </source>
</evidence>
<dbReference type="SUPFAM" id="SSF52540">
    <property type="entry name" value="P-loop containing nucleoside triphosphate hydrolases"/>
    <property type="match status" value="1"/>
</dbReference>
<dbReference type="EMBL" id="QGTR01000001">
    <property type="protein sequence ID" value="PWW04545.1"/>
    <property type="molecule type" value="Genomic_DNA"/>
</dbReference>
<dbReference type="GO" id="GO:0045259">
    <property type="term" value="C:proton-transporting ATP synthase complex"/>
    <property type="evidence" value="ECO:0007669"/>
    <property type="project" value="UniProtKB-KW"/>
</dbReference>
<dbReference type="EC" id="7.1.2.2" evidence="15"/>
<dbReference type="InterPro" id="IPR038376">
    <property type="entry name" value="ATP_synth_asu_C_sf"/>
</dbReference>
<dbReference type="Gene3D" id="2.40.30.20">
    <property type="match status" value="1"/>
</dbReference>
<dbReference type="OrthoDB" id="9803053at2"/>
<evidence type="ECO:0000256" key="15">
    <source>
        <dbReference type="HAMAP-Rule" id="MF_01346"/>
    </source>
</evidence>
<dbReference type="PANTHER" id="PTHR48082">
    <property type="entry name" value="ATP SYNTHASE SUBUNIT ALPHA, MITOCHONDRIAL"/>
    <property type="match status" value="1"/>
</dbReference>
<comment type="similarity">
    <text evidence="3 15">Belongs to the ATPase alpha/beta chains family.</text>
</comment>
<keyword evidence="4 15" id="KW-0813">Transport</keyword>
<comment type="catalytic activity">
    <reaction evidence="15">
        <text>ATP + H2O + 4 H(+)(in) = ADP + phosphate + 5 H(+)(out)</text>
        <dbReference type="Rhea" id="RHEA:57720"/>
        <dbReference type="ChEBI" id="CHEBI:15377"/>
        <dbReference type="ChEBI" id="CHEBI:15378"/>
        <dbReference type="ChEBI" id="CHEBI:30616"/>
        <dbReference type="ChEBI" id="CHEBI:43474"/>
        <dbReference type="ChEBI" id="CHEBI:456216"/>
        <dbReference type="EC" id="7.1.2.2"/>
    </reaction>
</comment>
<dbReference type="InterPro" id="IPR000793">
    <property type="entry name" value="ATP_synth_asu_C"/>
</dbReference>
<dbReference type="CDD" id="cd18113">
    <property type="entry name" value="ATP-synt_F1_alpha_C"/>
    <property type="match status" value="1"/>
</dbReference>
<evidence type="ECO:0000313" key="20">
    <source>
        <dbReference type="Proteomes" id="UP000246352"/>
    </source>
</evidence>
<feature type="domain" description="ATP synthase alpha subunit C-terminal" evidence="17">
    <location>
        <begin position="371"/>
        <end position="494"/>
    </location>
</feature>
<evidence type="ECO:0000256" key="14">
    <source>
        <dbReference type="ARBA" id="ARBA00026013"/>
    </source>
</evidence>
<evidence type="ECO:0000256" key="10">
    <source>
        <dbReference type="ARBA" id="ARBA00023065"/>
    </source>
</evidence>
<dbReference type="GO" id="GO:0046933">
    <property type="term" value="F:proton-transporting ATP synthase activity, rotational mechanism"/>
    <property type="evidence" value="ECO:0007669"/>
    <property type="project" value="UniProtKB-UniRule"/>
</dbReference>
<comment type="function">
    <text evidence="1 15">Produces ATP from ADP in the presence of a proton gradient across the membrane. The alpha chain is a regulatory subunit.</text>
</comment>
<evidence type="ECO:0000259" key="16">
    <source>
        <dbReference type="Pfam" id="PF00006"/>
    </source>
</evidence>
<reference evidence="19 20" key="1">
    <citation type="submission" date="2018-05" db="EMBL/GenBank/DDBJ databases">
        <title>Genomic Encyclopedia of Type Strains, Phase IV (KMG-IV): sequencing the most valuable type-strain genomes for metagenomic binning, comparative biology and taxonomic classification.</title>
        <authorList>
            <person name="Goeker M."/>
        </authorList>
    </citation>
    <scope>NUCLEOTIDE SEQUENCE [LARGE SCALE GENOMIC DNA]</scope>
    <source>
        <strain evidence="19 20">DSM 16791</strain>
    </source>
</reference>
<evidence type="ECO:0000256" key="3">
    <source>
        <dbReference type="ARBA" id="ARBA00008936"/>
    </source>
</evidence>
<keyword evidence="5" id="KW-0997">Cell inner membrane</keyword>
<keyword evidence="20" id="KW-1185">Reference proteome</keyword>
<keyword evidence="12 15" id="KW-0139">CF(1)</keyword>
<evidence type="ECO:0000313" key="19">
    <source>
        <dbReference type="EMBL" id="PWW04545.1"/>
    </source>
</evidence>
<dbReference type="GO" id="GO:0005886">
    <property type="term" value="C:plasma membrane"/>
    <property type="evidence" value="ECO:0007669"/>
    <property type="project" value="UniProtKB-SubCell"/>
</dbReference>
<proteinExistence type="inferred from homology"/>
<dbReference type="AlphaFoldDB" id="A0A317PV33"/>
<dbReference type="FunFam" id="3.40.50.300:FF:000002">
    <property type="entry name" value="ATP synthase subunit alpha"/>
    <property type="match status" value="1"/>
</dbReference>
<dbReference type="SUPFAM" id="SSF47917">
    <property type="entry name" value="C-terminal domain of alpha and beta subunits of F1 ATP synthase"/>
    <property type="match status" value="1"/>
</dbReference>
<dbReference type="Pfam" id="PF00306">
    <property type="entry name" value="ATP-synt_ab_C"/>
    <property type="match status" value="1"/>
</dbReference>
<evidence type="ECO:0000256" key="4">
    <source>
        <dbReference type="ARBA" id="ARBA00022448"/>
    </source>
</evidence>
<dbReference type="HAMAP" id="MF_01346">
    <property type="entry name" value="ATP_synth_alpha_bact"/>
    <property type="match status" value="1"/>
</dbReference>
<name>A0A317PV33_9HYPH</name>
<dbReference type="Gene3D" id="1.20.150.20">
    <property type="entry name" value="ATP synthase alpha/beta chain, C-terminal domain"/>
    <property type="match status" value="1"/>
</dbReference>
<dbReference type="InterPro" id="IPR036121">
    <property type="entry name" value="ATPase_F1/V1/A1_a/bsu_N_sf"/>
</dbReference>